<dbReference type="InterPro" id="IPR029044">
    <property type="entry name" value="Nucleotide-diphossugar_trans"/>
</dbReference>
<evidence type="ECO:0000259" key="1">
    <source>
        <dbReference type="Pfam" id="PF00535"/>
    </source>
</evidence>
<dbReference type="PANTHER" id="PTHR43685">
    <property type="entry name" value="GLYCOSYLTRANSFERASE"/>
    <property type="match status" value="1"/>
</dbReference>
<evidence type="ECO:0000313" key="3">
    <source>
        <dbReference type="Proteomes" id="UP001155057"/>
    </source>
</evidence>
<organism evidence="2 3">
    <name type="scientific">Salinibacter ruber</name>
    <dbReference type="NCBI Taxonomy" id="146919"/>
    <lineage>
        <taxon>Bacteria</taxon>
        <taxon>Pseudomonadati</taxon>
        <taxon>Rhodothermota</taxon>
        <taxon>Rhodothermia</taxon>
        <taxon>Rhodothermales</taxon>
        <taxon>Salinibacteraceae</taxon>
        <taxon>Salinibacter</taxon>
    </lineage>
</organism>
<feature type="domain" description="Glycosyltransferase 2-like" evidence="1">
    <location>
        <begin position="2"/>
        <end position="147"/>
    </location>
</feature>
<dbReference type="Pfam" id="PF00535">
    <property type="entry name" value="Glycos_transf_2"/>
    <property type="match status" value="1"/>
</dbReference>
<dbReference type="PANTHER" id="PTHR43685:SF2">
    <property type="entry name" value="GLYCOSYLTRANSFERASE 2-LIKE DOMAIN-CONTAINING PROTEIN"/>
    <property type="match status" value="1"/>
</dbReference>
<reference evidence="2" key="1">
    <citation type="submission" date="2022-08" db="EMBL/GenBank/DDBJ databases">
        <title>Genomic Encyclopedia of Type Strains, Phase V (KMG-V): Genome sequencing to study the core and pangenomes of soil and plant-associated prokaryotes.</title>
        <authorList>
            <person name="Whitman W."/>
        </authorList>
    </citation>
    <scope>NUCLEOTIDE SEQUENCE</scope>
    <source>
        <strain evidence="2">SP3049</strain>
    </source>
</reference>
<dbReference type="Proteomes" id="UP001155057">
    <property type="component" value="Unassembled WGS sequence"/>
</dbReference>
<dbReference type="EMBL" id="JANUAE010000019">
    <property type="protein sequence ID" value="MCS3711885.1"/>
    <property type="molecule type" value="Genomic_DNA"/>
</dbReference>
<dbReference type="AlphaFoldDB" id="A0A9X2Q7Z0"/>
<proteinExistence type="predicted"/>
<protein>
    <submittedName>
        <fullName evidence="2">Glycosyltransferase involved in cell wall biosynthesis</fullName>
    </submittedName>
</protein>
<dbReference type="SUPFAM" id="SSF53448">
    <property type="entry name" value="Nucleotide-diphospho-sugar transferases"/>
    <property type="match status" value="1"/>
</dbReference>
<gene>
    <name evidence="2" type="ORF">GGP61_003520</name>
</gene>
<dbReference type="Gene3D" id="3.90.550.10">
    <property type="entry name" value="Spore Coat Polysaccharide Biosynthesis Protein SpsA, Chain A"/>
    <property type="match status" value="1"/>
</dbReference>
<sequence length="314" mass="36385">MTPSYNQGRFIEETLRSVLLQGYPNLEYIVVDGGSTDETTEILDRYDPWIDHWVSEPDRGQTHAINKGFQRASSDAITWINSDDILLPGVLQAAASHLFDGEDCDAVFGHARLIDEQSATTGRYTAAPPDLRSMILRWHNPLPQQGFLMRRAVYEDCGPFDERLDFPMDLEYWIRCLRRGKTIEVIDRDLGGFRAHEASKTQDQHIQFTQDMVDVITRVRDETENETVQAWCDQSLRQRYYNAALNAYAWEQPRLVREYAWKDWKKRGGPALTSSVPYAVLSGLPNQGAWVRWLYLGIRRRLRELMPVRGRPYD</sequence>
<accession>A0A9X2Q7Z0</accession>
<comment type="caution">
    <text evidence="2">The sequence shown here is derived from an EMBL/GenBank/DDBJ whole genome shotgun (WGS) entry which is preliminary data.</text>
</comment>
<dbReference type="InterPro" id="IPR001173">
    <property type="entry name" value="Glyco_trans_2-like"/>
</dbReference>
<evidence type="ECO:0000313" key="2">
    <source>
        <dbReference type="EMBL" id="MCS3711885.1"/>
    </source>
</evidence>
<name>A0A9X2Q7Z0_9BACT</name>
<dbReference type="CDD" id="cd06433">
    <property type="entry name" value="GT_2_WfgS_like"/>
    <property type="match status" value="1"/>
</dbReference>
<dbReference type="InterPro" id="IPR050834">
    <property type="entry name" value="Glycosyltransf_2"/>
</dbReference>